<evidence type="ECO:0000256" key="4">
    <source>
        <dbReference type="ARBA" id="ARBA00023136"/>
    </source>
</evidence>
<dbReference type="GO" id="GO:0012505">
    <property type="term" value="C:endomembrane system"/>
    <property type="evidence" value="ECO:0007669"/>
    <property type="project" value="UniProtKB-SubCell"/>
</dbReference>
<keyword evidence="4 6" id="KW-0472">Membrane</keyword>
<evidence type="ECO:0000256" key="3">
    <source>
        <dbReference type="ARBA" id="ARBA00022989"/>
    </source>
</evidence>
<evidence type="ECO:0000313" key="8">
    <source>
        <dbReference type="Proteomes" id="UP000324241"/>
    </source>
</evidence>
<feature type="compositionally biased region" description="Polar residues" evidence="5">
    <location>
        <begin position="356"/>
        <end position="368"/>
    </location>
</feature>
<keyword evidence="3 6" id="KW-1133">Transmembrane helix</keyword>
<feature type="transmembrane region" description="Helical" evidence="6">
    <location>
        <begin position="43"/>
        <end position="62"/>
    </location>
</feature>
<feature type="compositionally biased region" description="Basic and acidic residues" evidence="5">
    <location>
        <begin position="439"/>
        <end position="450"/>
    </location>
</feature>
<dbReference type="InterPro" id="IPR018819">
    <property type="entry name" value="Nur1/Mug154"/>
</dbReference>
<accession>A0A5M9MUS3</accession>
<feature type="compositionally biased region" description="Polar residues" evidence="5">
    <location>
        <begin position="380"/>
        <end position="392"/>
    </location>
</feature>
<comment type="subcellular location">
    <subcellularLocation>
        <location evidence="1">Endomembrane system</location>
        <topology evidence="1">Multi-pass membrane protein</topology>
    </subcellularLocation>
</comment>
<evidence type="ECO:0008006" key="9">
    <source>
        <dbReference type="Google" id="ProtNLM"/>
    </source>
</evidence>
<keyword evidence="2 6" id="KW-0812">Transmembrane</keyword>
<dbReference type="OrthoDB" id="3363151at2759"/>
<dbReference type="PANTHER" id="PTHR28293">
    <property type="entry name" value="NUCLEAR RIM PROTEIN 1"/>
    <property type="match status" value="1"/>
</dbReference>
<feature type="transmembrane region" description="Helical" evidence="6">
    <location>
        <begin position="177"/>
        <end position="196"/>
    </location>
</feature>
<dbReference type="Pfam" id="PF10332">
    <property type="entry name" value="DUF2418"/>
    <property type="match status" value="1"/>
</dbReference>
<evidence type="ECO:0000313" key="7">
    <source>
        <dbReference type="EMBL" id="KAA8650638.1"/>
    </source>
</evidence>
<dbReference type="PANTHER" id="PTHR28293:SF1">
    <property type="entry name" value="NUCLEAR RIM PROTEIN 1"/>
    <property type="match status" value="1"/>
</dbReference>
<protein>
    <recommendedName>
        <fullName evidence="9">Nuclear rim protein 1</fullName>
    </recommendedName>
</protein>
<name>A0A5M9MUS3_9EURO</name>
<dbReference type="GO" id="GO:0007096">
    <property type="term" value="P:regulation of exit from mitosis"/>
    <property type="evidence" value="ECO:0007669"/>
    <property type="project" value="TreeGrafter"/>
</dbReference>
<feature type="transmembrane region" description="Helical" evidence="6">
    <location>
        <begin position="208"/>
        <end position="227"/>
    </location>
</feature>
<evidence type="ECO:0000256" key="1">
    <source>
        <dbReference type="ARBA" id="ARBA00004127"/>
    </source>
</evidence>
<dbReference type="GeneID" id="54326028"/>
<feature type="transmembrane region" description="Helical" evidence="6">
    <location>
        <begin position="82"/>
        <end position="104"/>
    </location>
</feature>
<dbReference type="VEuPathDB" id="FungiDB:EYZ11_002808"/>
<organism evidence="7 8">
    <name type="scientific">Aspergillus tanneri</name>
    <dbReference type="NCBI Taxonomy" id="1220188"/>
    <lineage>
        <taxon>Eukaryota</taxon>
        <taxon>Fungi</taxon>
        <taxon>Dikarya</taxon>
        <taxon>Ascomycota</taxon>
        <taxon>Pezizomycotina</taxon>
        <taxon>Eurotiomycetes</taxon>
        <taxon>Eurotiomycetidae</taxon>
        <taxon>Eurotiales</taxon>
        <taxon>Aspergillaceae</taxon>
        <taxon>Aspergillus</taxon>
        <taxon>Aspergillus subgen. Circumdati</taxon>
    </lineage>
</organism>
<evidence type="ECO:0000256" key="2">
    <source>
        <dbReference type="ARBA" id="ARBA00022692"/>
    </source>
</evidence>
<dbReference type="AlphaFoldDB" id="A0A5M9MUS3"/>
<feature type="region of interest" description="Disordered" evidence="5">
    <location>
        <begin position="304"/>
        <end position="393"/>
    </location>
</feature>
<dbReference type="EMBL" id="QUQM01000001">
    <property type="protein sequence ID" value="KAA8650638.1"/>
    <property type="molecule type" value="Genomic_DNA"/>
</dbReference>
<reference evidence="7 8" key="1">
    <citation type="submission" date="2019-08" db="EMBL/GenBank/DDBJ databases">
        <title>The genome sequence of a newly discovered highly antifungal drug resistant Aspergillus species, Aspergillus tanneri NIH 1004.</title>
        <authorList>
            <person name="Mounaud S."/>
            <person name="Singh I."/>
            <person name="Joardar V."/>
            <person name="Pakala S."/>
            <person name="Pakala S."/>
            <person name="Venepally P."/>
            <person name="Chung J.K."/>
            <person name="Losada L."/>
            <person name="Nierman W.C."/>
        </authorList>
    </citation>
    <scope>NUCLEOTIDE SEQUENCE [LARGE SCALE GENOMIC DNA]</scope>
    <source>
        <strain evidence="7 8">NIH1004</strain>
    </source>
</reference>
<feature type="region of interest" description="Disordered" evidence="5">
    <location>
        <begin position="407"/>
        <end position="450"/>
    </location>
</feature>
<gene>
    <name evidence="7" type="ORF">ATNIH1004_003326</name>
</gene>
<feature type="compositionally biased region" description="Polar residues" evidence="5">
    <location>
        <begin position="328"/>
        <end position="341"/>
    </location>
</feature>
<dbReference type="RefSeq" id="XP_033429999.1">
    <property type="nucleotide sequence ID" value="XM_033568004.1"/>
</dbReference>
<proteinExistence type="predicted"/>
<evidence type="ECO:0000256" key="5">
    <source>
        <dbReference type="SAM" id="MobiDB-lite"/>
    </source>
</evidence>
<feature type="compositionally biased region" description="Polar residues" evidence="5">
    <location>
        <begin position="425"/>
        <end position="438"/>
    </location>
</feature>
<evidence type="ECO:0000256" key="6">
    <source>
        <dbReference type="SAM" id="Phobius"/>
    </source>
</evidence>
<dbReference type="Proteomes" id="UP000324241">
    <property type="component" value="Unassembled WGS sequence"/>
</dbReference>
<comment type="caution">
    <text evidence="7">The sequence shown here is derived from an EMBL/GenBank/DDBJ whole genome shotgun (WGS) entry which is preliminary data.</text>
</comment>
<sequence>MARLVRRRPVAERIKSYLNPLDFLLWLSEEIDANDWDQFEKNWALTLGVILNIAFLIARANSQSSGSRAVDDVFGDEGSAPWSSWFASFVVHLLVCFVALNTFYTFYRKRHYRMFEASIDQTPATPSAHRVHVDSTPVTASPLRYLAQAISSSAQSRAHPSAQRDVWELAVWDPLPICVRLFCLFSPGHVLVYLLFLPTQLSDPQPSVTIVTAIFLTGLLSVQMSFLSSSFTQQAKDSALVHKEVLKEYDVKYVHPRTQPLMRDVSTQFSYKDAAQSGSDAKNNKVDTFTPTFIVHRGFKTSPNPNYVSHVDPEGLSSGRQPLAATPPGSSQYQGPLQTPSHLRDASPVVRKPISSIRQPQFRKTPTGTGDGGSLGIYSHANSPLRRSTSTSFDRRLQSNADFFYKERGTSAMKRPSSPLKRSNVPGSVSPLASTPRRSQGDARRETGYY</sequence>
<dbReference type="GO" id="GO:0043007">
    <property type="term" value="P:maintenance of rDNA"/>
    <property type="evidence" value="ECO:0007669"/>
    <property type="project" value="TreeGrafter"/>
</dbReference>